<name>A0A3N1CZS1_9ACTN</name>
<organism evidence="1 2">
    <name type="scientific">Actinocorallia herbida</name>
    <dbReference type="NCBI Taxonomy" id="58109"/>
    <lineage>
        <taxon>Bacteria</taxon>
        <taxon>Bacillati</taxon>
        <taxon>Actinomycetota</taxon>
        <taxon>Actinomycetes</taxon>
        <taxon>Streptosporangiales</taxon>
        <taxon>Thermomonosporaceae</taxon>
        <taxon>Actinocorallia</taxon>
    </lineage>
</organism>
<sequence length="98" mass="10821">MTVALDPGVAISDRERPISGVTWRAVRPLCRRPVGSVSGSGENGIRSVGDLDLSPTVHFIYTFCKIKFHRPVIAMPNLIRFYRRGPTTAPTWANTVVL</sequence>
<reference evidence="1 2" key="1">
    <citation type="submission" date="2018-11" db="EMBL/GenBank/DDBJ databases">
        <title>Sequencing the genomes of 1000 actinobacteria strains.</title>
        <authorList>
            <person name="Klenk H.-P."/>
        </authorList>
    </citation>
    <scope>NUCLEOTIDE SEQUENCE [LARGE SCALE GENOMIC DNA]</scope>
    <source>
        <strain evidence="1 2">DSM 44254</strain>
    </source>
</reference>
<accession>A0A3N1CZS1</accession>
<protein>
    <submittedName>
        <fullName evidence="1">Uncharacterized protein</fullName>
    </submittedName>
</protein>
<proteinExistence type="predicted"/>
<evidence type="ECO:0000313" key="1">
    <source>
        <dbReference type="EMBL" id="ROO86780.1"/>
    </source>
</evidence>
<dbReference type="EMBL" id="RJKE01000001">
    <property type="protein sequence ID" value="ROO86780.1"/>
    <property type="molecule type" value="Genomic_DNA"/>
</dbReference>
<dbReference type="Proteomes" id="UP000272400">
    <property type="component" value="Unassembled WGS sequence"/>
</dbReference>
<dbReference type="AlphaFoldDB" id="A0A3N1CZS1"/>
<gene>
    <name evidence="1" type="ORF">EDD29_4360</name>
</gene>
<keyword evidence="2" id="KW-1185">Reference proteome</keyword>
<evidence type="ECO:0000313" key="2">
    <source>
        <dbReference type="Proteomes" id="UP000272400"/>
    </source>
</evidence>
<comment type="caution">
    <text evidence="1">The sequence shown here is derived from an EMBL/GenBank/DDBJ whole genome shotgun (WGS) entry which is preliminary data.</text>
</comment>